<dbReference type="EMBL" id="UZAE01000773">
    <property type="protein sequence ID" value="VDN97679.1"/>
    <property type="molecule type" value="Genomic_DNA"/>
</dbReference>
<sequence>MSDETGESISQGKSTGLEERELPNIYVETVSLTEGEIPREAIPMTTTSPSPFQYWKEVARYVLYEEIYDDEAEVFNNAQCPTVPYHVLEKLLIILRDGKDFEGKYQHRMLKQE</sequence>
<protein>
    <submittedName>
        <fullName evidence="4">Retrotransposon gag protein</fullName>
    </submittedName>
</protein>
<evidence type="ECO:0000313" key="3">
    <source>
        <dbReference type="Proteomes" id="UP000278807"/>
    </source>
</evidence>
<dbReference type="WBParaSite" id="HNAJ_0000182101-mRNA-1">
    <property type="protein sequence ID" value="HNAJ_0000182101-mRNA-1"/>
    <property type="gene ID" value="HNAJ_0000182101"/>
</dbReference>
<evidence type="ECO:0000313" key="2">
    <source>
        <dbReference type="EMBL" id="VDN97679.1"/>
    </source>
</evidence>
<evidence type="ECO:0000256" key="1">
    <source>
        <dbReference type="SAM" id="MobiDB-lite"/>
    </source>
</evidence>
<dbReference type="STRING" id="102285.A0A158QHA5"/>
<feature type="region of interest" description="Disordered" evidence="1">
    <location>
        <begin position="1"/>
        <end position="20"/>
    </location>
</feature>
<name>A0A158QHA5_RODNA</name>
<dbReference type="OrthoDB" id="6274901at2759"/>
<proteinExistence type="predicted"/>
<reference evidence="4" key="1">
    <citation type="submission" date="2016-04" db="UniProtKB">
        <authorList>
            <consortium name="WormBaseParasite"/>
        </authorList>
    </citation>
    <scope>IDENTIFICATION</scope>
</reference>
<keyword evidence="3" id="KW-1185">Reference proteome</keyword>
<evidence type="ECO:0000313" key="4">
    <source>
        <dbReference type="WBParaSite" id="HNAJ_0000182101-mRNA-1"/>
    </source>
</evidence>
<dbReference type="AlphaFoldDB" id="A0A158QHA5"/>
<reference evidence="2 3" key="2">
    <citation type="submission" date="2018-11" db="EMBL/GenBank/DDBJ databases">
        <authorList>
            <consortium name="Pathogen Informatics"/>
        </authorList>
    </citation>
    <scope>NUCLEOTIDE SEQUENCE [LARGE SCALE GENOMIC DNA]</scope>
</reference>
<gene>
    <name evidence="2" type="ORF">HNAJ_LOCUS1820</name>
</gene>
<organism evidence="4">
    <name type="scientific">Rodentolepis nana</name>
    <name type="common">Dwarf tapeworm</name>
    <name type="synonym">Hymenolepis nana</name>
    <dbReference type="NCBI Taxonomy" id="102285"/>
    <lineage>
        <taxon>Eukaryota</taxon>
        <taxon>Metazoa</taxon>
        <taxon>Spiralia</taxon>
        <taxon>Lophotrochozoa</taxon>
        <taxon>Platyhelminthes</taxon>
        <taxon>Cestoda</taxon>
        <taxon>Eucestoda</taxon>
        <taxon>Cyclophyllidea</taxon>
        <taxon>Hymenolepididae</taxon>
        <taxon>Rodentolepis</taxon>
    </lineage>
</organism>
<dbReference type="Proteomes" id="UP000278807">
    <property type="component" value="Unassembled WGS sequence"/>
</dbReference>
<accession>A0A158QHA5</accession>